<evidence type="ECO:0000313" key="4">
    <source>
        <dbReference type="Proteomes" id="UP001500879"/>
    </source>
</evidence>
<sequence length="495" mass="54793">MPYRVFARDRDMNLVGEIDTWIKLDFVVRFCQQGAWQLLIKNGTPQARLLQQGGGIVIYQDGVDWPVFSGPVDMIQRYWTTVQHTGPGSLYIGGKCDNTVLYGYLALPGAVVTPAGSVPMPIDKQWLGSDSRPIAGPAGQAVWAEADMALGSRALQDRAQPRVSVGPNPGPIGKPVNQAVRYDNLGTLIEGWYKDKEFGYRMAWSPSSRKVELKVFKPRDLSKEVRLSPELGNLREYVWTLSAPRITRAIVACRGEGKERYVFQRIDAEGERQWGCIREQLVDRRDIPLKTGPAGQPELVLKKNSDGTEDVGTNPEGGEWTPELAKAKEKLAGLQKARADAQKRYDEATKPEEKQKAAAEVSAAQARLLPAVLEVQSATEGAKRFMLAHYLKAVEDAAAAALKEGEKNGNFQVYPIDTPQCAFGKDYFVGDKVTVAVDGEEYADVIREVNITVENGGQTETVTPKVGQQGEGDPLNLYKTVWEMREKLRKLEARM</sequence>
<evidence type="ECO:0000313" key="3">
    <source>
        <dbReference type="EMBL" id="GAA0406172.1"/>
    </source>
</evidence>
<protein>
    <recommendedName>
        <fullName evidence="2">Gp28/Gp37-like domain-containing protein</fullName>
    </recommendedName>
</protein>
<dbReference type="Pfam" id="PF14594">
    <property type="entry name" value="Sipho_Gp37"/>
    <property type="match status" value="1"/>
</dbReference>
<organism evidence="3 4">
    <name type="scientific">Streptomyces luteireticuli</name>
    <dbReference type="NCBI Taxonomy" id="173858"/>
    <lineage>
        <taxon>Bacteria</taxon>
        <taxon>Bacillati</taxon>
        <taxon>Actinomycetota</taxon>
        <taxon>Actinomycetes</taxon>
        <taxon>Kitasatosporales</taxon>
        <taxon>Streptomycetaceae</taxon>
        <taxon>Streptomyces</taxon>
    </lineage>
</organism>
<dbReference type="Proteomes" id="UP001500879">
    <property type="component" value="Unassembled WGS sequence"/>
</dbReference>
<keyword evidence="4" id="KW-1185">Reference proteome</keyword>
<gene>
    <name evidence="3" type="ORF">GCM10010357_28920</name>
</gene>
<proteinExistence type="predicted"/>
<feature type="domain" description="Gp28/Gp37-like" evidence="2">
    <location>
        <begin position="5"/>
        <end position="467"/>
    </location>
</feature>
<name>A0ABP3IJA3_9ACTN</name>
<feature type="region of interest" description="Disordered" evidence="1">
    <location>
        <begin position="288"/>
        <end position="320"/>
    </location>
</feature>
<evidence type="ECO:0000259" key="2">
    <source>
        <dbReference type="Pfam" id="PF14594"/>
    </source>
</evidence>
<evidence type="ECO:0000256" key="1">
    <source>
        <dbReference type="SAM" id="MobiDB-lite"/>
    </source>
</evidence>
<dbReference type="EMBL" id="BAAABX010000032">
    <property type="protein sequence ID" value="GAA0406172.1"/>
    <property type="molecule type" value="Genomic_DNA"/>
</dbReference>
<dbReference type="InterPro" id="IPR029432">
    <property type="entry name" value="Gp28/Gp37-like_dom"/>
</dbReference>
<accession>A0ABP3IJA3</accession>
<comment type="caution">
    <text evidence="3">The sequence shown here is derived from an EMBL/GenBank/DDBJ whole genome shotgun (WGS) entry which is preliminary data.</text>
</comment>
<reference evidence="4" key="1">
    <citation type="journal article" date="2019" name="Int. J. Syst. Evol. Microbiol.">
        <title>The Global Catalogue of Microorganisms (GCM) 10K type strain sequencing project: providing services to taxonomists for standard genome sequencing and annotation.</title>
        <authorList>
            <consortium name="The Broad Institute Genomics Platform"/>
            <consortium name="The Broad Institute Genome Sequencing Center for Infectious Disease"/>
            <person name="Wu L."/>
            <person name="Ma J."/>
        </authorList>
    </citation>
    <scope>NUCLEOTIDE SEQUENCE [LARGE SCALE GENOMIC DNA]</scope>
    <source>
        <strain evidence="4">JCM 4788</strain>
    </source>
</reference>